<accession>A0A0L1JQ80</accession>
<dbReference type="PATRIC" id="fig|1317121.7.peg.2849"/>
<dbReference type="OrthoDB" id="9811749at2"/>
<dbReference type="GO" id="GO:0016791">
    <property type="term" value="F:phosphatase activity"/>
    <property type="evidence" value="ECO:0007669"/>
    <property type="project" value="TreeGrafter"/>
</dbReference>
<dbReference type="RefSeq" id="WP_050531103.1">
    <property type="nucleotide sequence ID" value="NZ_AQQZ01000004.1"/>
</dbReference>
<dbReference type="PANTHER" id="PTHR43156:SF2">
    <property type="entry name" value="STAGE II SPORULATION PROTEIN E"/>
    <property type="match status" value="1"/>
</dbReference>
<dbReference type="Pfam" id="PF07228">
    <property type="entry name" value="SpoIIE"/>
    <property type="match status" value="1"/>
</dbReference>
<dbReference type="InterPro" id="IPR001789">
    <property type="entry name" value="Sig_transdc_resp-reg_receiver"/>
</dbReference>
<dbReference type="Gene3D" id="3.40.50.2300">
    <property type="match status" value="1"/>
</dbReference>
<dbReference type="InterPro" id="IPR036457">
    <property type="entry name" value="PPM-type-like_dom_sf"/>
</dbReference>
<dbReference type="Proteomes" id="UP000036938">
    <property type="component" value="Unassembled WGS sequence"/>
</dbReference>
<evidence type="ECO:0000313" key="5">
    <source>
        <dbReference type="Proteomes" id="UP000036938"/>
    </source>
</evidence>
<dbReference type="SMART" id="SM00448">
    <property type="entry name" value="REC"/>
    <property type="match status" value="1"/>
</dbReference>
<keyword evidence="2" id="KW-0597">Phosphoprotein</keyword>
<dbReference type="Gene3D" id="3.60.40.10">
    <property type="entry name" value="PPM-type phosphatase domain"/>
    <property type="match status" value="1"/>
</dbReference>
<dbReference type="GO" id="GO:0000160">
    <property type="term" value="P:phosphorelay signal transduction system"/>
    <property type="evidence" value="ECO:0007669"/>
    <property type="project" value="InterPro"/>
</dbReference>
<comment type="caution">
    <text evidence="4">The sequence shown here is derived from an EMBL/GenBank/DDBJ whole genome shotgun (WGS) entry which is preliminary data.</text>
</comment>
<proteinExistence type="predicted"/>
<dbReference type="SMART" id="SM00331">
    <property type="entry name" value="PP2C_SIG"/>
    <property type="match status" value="1"/>
</dbReference>
<evidence type="ECO:0000313" key="4">
    <source>
        <dbReference type="EMBL" id="KNG93905.1"/>
    </source>
</evidence>
<dbReference type="PROSITE" id="PS50110">
    <property type="entry name" value="RESPONSE_REGULATORY"/>
    <property type="match status" value="1"/>
</dbReference>
<dbReference type="SUPFAM" id="SSF52172">
    <property type="entry name" value="CheY-like"/>
    <property type="match status" value="1"/>
</dbReference>
<reference evidence="4 5" key="1">
    <citation type="journal article" date="2015" name="Int. J. Syst. Evol. Microbiol.">
        <title>Aestuariivita atlantica sp. nov., isolated from deep sea sediment of the Atlantic Ocean.</title>
        <authorList>
            <person name="Li G."/>
            <person name="Lai Q."/>
            <person name="Du Y."/>
            <person name="Liu X."/>
            <person name="Sun F."/>
            <person name="Shao Z."/>
        </authorList>
    </citation>
    <scope>NUCLEOTIDE SEQUENCE [LARGE SCALE GENOMIC DNA]</scope>
    <source>
        <strain evidence="4 5">22II-S11-z3</strain>
    </source>
</reference>
<sequence length="424" mass="46477">MVPDSQASVAASGTSTAGITRVLVADDSRLQRKILVASLKRWGFEVVEAETGRDALDKCRDVLPDLVLSDWMMPEMDGLEFCTAFRDLCGDQHYGYFILLTSKAEKEEIARGLESGADDFLSKPFDASELRARIRAGDRLVAMHKQLSEQNAVVQDTLTELKSVYDALDRDIANARKIQEALVPSRTGDFGKGRVSLLLKPCGHIGGDLVGMFSPGHGMVGFYGVDVSGHGITSAMMTARVGGYLSPTHPEQNIAMVRRMDRFFALLPPGEVAEMLNDRFTMDTGVEEYFTMAYAVVDQSNGRMRAIQAGHPYPMVIRADGSHEFVGDGGVPLGLMPNVEFAEFEVNLSPGDKVLFYSDGFSEATMRNGEMLEQEGMSRLLAKCDLSASGVEILDDLYWYLNQCLDPEIGIDDDVSAALYEFNG</sequence>
<dbReference type="InterPro" id="IPR052016">
    <property type="entry name" value="Bact_Sigma-Reg"/>
</dbReference>
<dbReference type="EMBL" id="AQQZ01000004">
    <property type="protein sequence ID" value="KNG93905.1"/>
    <property type="molecule type" value="Genomic_DNA"/>
</dbReference>
<dbReference type="STRING" id="1317121.ATO11_10865"/>
<keyword evidence="1" id="KW-0378">Hydrolase</keyword>
<protein>
    <submittedName>
        <fullName evidence="4">Chemotaxis protein CheY</fullName>
    </submittedName>
</protein>
<dbReference type="AlphaFoldDB" id="A0A0L1JQ80"/>
<dbReference type="InterPro" id="IPR011006">
    <property type="entry name" value="CheY-like_superfamily"/>
</dbReference>
<evidence type="ECO:0000259" key="3">
    <source>
        <dbReference type="PROSITE" id="PS50110"/>
    </source>
</evidence>
<feature type="domain" description="Response regulatory" evidence="3">
    <location>
        <begin position="21"/>
        <end position="138"/>
    </location>
</feature>
<dbReference type="Pfam" id="PF00072">
    <property type="entry name" value="Response_reg"/>
    <property type="match status" value="1"/>
</dbReference>
<evidence type="ECO:0000256" key="2">
    <source>
        <dbReference type="PROSITE-ProRule" id="PRU00169"/>
    </source>
</evidence>
<dbReference type="InterPro" id="IPR001932">
    <property type="entry name" value="PPM-type_phosphatase-like_dom"/>
</dbReference>
<organism evidence="4 5">
    <name type="scientific">Pseudaestuariivita atlantica</name>
    <dbReference type="NCBI Taxonomy" id="1317121"/>
    <lineage>
        <taxon>Bacteria</taxon>
        <taxon>Pseudomonadati</taxon>
        <taxon>Pseudomonadota</taxon>
        <taxon>Alphaproteobacteria</taxon>
        <taxon>Rhodobacterales</taxon>
        <taxon>Paracoccaceae</taxon>
        <taxon>Pseudaestuariivita</taxon>
    </lineage>
</organism>
<feature type="modified residue" description="4-aspartylphosphate" evidence="2">
    <location>
        <position position="70"/>
    </location>
</feature>
<name>A0A0L1JQ80_9RHOB</name>
<dbReference type="PANTHER" id="PTHR43156">
    <property type="entry name" value="STAGE II SPORULATION PROTEIN E-RELATED"/>
    <property type="match status" value="1"/>
</dbReference>
<keyword evidence="5" id="KW-1185">Reference proteome</keyword>
<gene>
    <name evidence="4" type="ORF">ATO11_10865</name>
</gene>
<evidence type="ECO:0000256" key="1">
    <source>
        <dbReference type="ARBA" id="ARBA00022801"/>
    </source>
</evidence>